<dbReference type="Pfam" id="PF10785">
    <property type="entry name" value="NADH-u_ox-rdase"/>
    <property type="match status" value="1"/>
</dbReference>
<keyword evidence="3" id="KW-1185">Reference proteome</keyword>
<dbReference type="Proteomes" id="UP000298030">
    <property type="component" value="Unassembled WGS sequence"/>
</dbReference>
<gene>
    <name evidence="2" type="ORF">FA13DRAFT_1727059</name>
</gene>
<organism evidence="2 3">
    <name type="scientific">Coprinellus micaceus</name>
    <name type="common">Glistening ink-cap mushroom</name>
    <name type="synonym">Coprinus micaceus</name>
    <dbReference type="NCBI Taxonomy" id="71717"/>
    <lineage>
        <taxon>Eukaryota</taxon>
        <taxon>Fungi</taxon>
        <taxon>Dikarya</taxon>
        <taxon>Basidiomycota</taxon>
        <taxon>Agaricomycotina</taxon>
        <taxon>Agaricomycetes</taxon>
        <taxon>Agaricomycetidae</taxon>
        <taxon>Agaricales</taxon>
        <taxon>Agaricineae</taxon>
        <taxon>Psathyrellaceae</taxon>
        <taxon>Coprinellus</taxon>
    </lineage>
</organism>
<dbReference type="InterPro" id="IPR019721">
    <property type="entry name" value="NADH-UbQ_OxRdtase_su21_N"/>
</dbReference>
<evidence type="ECO:0000313" key="3">
    <source>
        <dbReference type="Proteomes" id="UP000298030"/>
    </source>
</evidence>
<dbReference type="OrthoDB" id="196140at2759"/>
<sequence>MPIKEVETPYPRIDSDPHFSRVVSYFRPADYAVWAGTAACFPRCSLLLGCMADPTRVALRTPMRLGGQLACCSNSMTARFWGWSENEREFKRDLAELSQRAQEGKPSWVQQAAAANSTFSQLKFNFVNHNVHGSDPAKYGVQKETSESS</sequence>
<dbReference type="STRING" id="71717.A0A4Y7TS26"/>
<dbReference type="InterPro" id="IPR053229">
    <property type="entry name" value="NADH-Q_oxidrdct_subunit"/>
</dbReference>
<accession>A0A4Y7TS26</accession>
<protein>
    <recommendedName>
        <fullName evidence="1">NADH-ubiquinone oxidoreductase 21kDa subunit N-terminal domain-containing protein</fullName>
    </recommendedName>
</protein>
<comment type="caution">
    <text evidence="2">The sequence shown here is derived from an EMBL/GenBank/DDBJ whole genome shotgun (WGS) entry which is preliminary data.</text>
</comment>
<dbReference type="PANTHER" id="PTHR34062:SF1">
    <property type="entry name" value="NADH-UBIQUINONE OXIDOREDUCTASE 21KDA SUBUNIT N-TERMINAL DOMAIN-CONTAINING PROTEIN"/>
    <property type="match status" value="1"/>
</dbReference>
<reference evidence="2 3" key="1">
    <citation type="journal article" date="2019" name="Nat. Ecol. Evol.">
        <title>Megaphylogeny resolves global patterns of mushroom evolution.</title>
        <authorList>
            <person name="Varga T."/>
            <person name="Krizsan K."/>
            <person name="Foldi C."/>
            <person name="Dima B."/>
            <person name="Sanchez-Garcia M."/>
            <person name="Sanchez-Ramirez S."/>
            <person name="Szollosi G.J."/>
            <person name="Szarkandi J.G."/>
            <person name="Papp V."/>
            <person name="Albert L."/>
            <person name="Andreopoulos W."/>
            <person name="Angelini C."/>
            <person name="Antonin V."/>
            <person name="Barry K.W."/>
            <person name="Bougher N.L."/>
            <person name="Buchanan P."/>
            <person name="Buyck B."/>
            <person name="Bense V."/>
            <person name="Catcheside P."/>
            <person name="Chovatia M."/>
            <person name="Cooper J."/>
            <person name="Damon W."/>
            <person name="Desjardin D."/>
            <person name="Finy P."/>
            <person name="Geml J."/>
            <person name="Haridas S."/>
            <person name="Hughes K."/>
            <person name="Justo A."/>
            <person name="Karasinski D."/>
            <person name="Kautmanova I."/>
            <person name="Kiss B."/>
            <person name="Kocsube S."/>
            <person name="Kotiranta H."/>
            <person name="LaButti K.M."/>
            <person name="Lechner B.E."/>
            <person name="Liimatainen K."/>
            <person name="Lipzen A."/>
            <person name="Lukacs Z."/>
            <person name="Mihaltcheva S."/>
            <person name="Morgado L.N."/>
            <person name="Niskanen T."/>
            <person name="Noordeloos M.E."/>
            <person name="Ohm R.A."/>
            <person name="Ortiz-Santana B."/>
            <person name="Ovrebo C."/>
            <person name="Racz N."/>
            <person name="Riley R."/>
            <person name="Savchenko A."/>
            <person name="Shiryaev A."/>
            <person name="Soop K."/>
            <person name="Spirin V."/>
            <person name="Szebenyi C."/>
            <person name="Tomsovsky M."/>
            <person name="Tulloss R.E."/>
            <person name="Uehling J."/>
            <person name="Grigoriev I.V."/>
            <person name="Vagvolgyi C."/>
            <person name="Papp T."/>
            <person name="Martin F.M."/>
            <person name="Miettinen O."/>
            <person name="Hibbett D.S."/>
            <person name="Nagy L.G."/>
        </authorList>
    </citation>
    <scope>NUCLEOTIDE SEQUENCE [LARGE SCALE GENOMIC DNA]</scope>
    <source>
        <strain evidence="2 3">FP101781</strain>
    </source>
</reference>
<evidence type="ECO:0000313" key="2">
    <source>
        <dbReference type="EMBL" id="TEB36698.1"/>
    </source>
</evidence>
<dbReference type="AlphaFoldDB" id="A0A4Y7TS26"/>
<dbReference type="EMBL" id="QPFP01000005">
    <property type="protein sequence ID" value="TEB36698.1"/>
    <property type="molecule type" value="Genomic_DNA"/>
</dbReference>
<feature type="domain" description="NADH-ubiquinone oxidoreductase 21kDa subunit N-terminal" evidence="1">
    <location>
        <begin position="8"/>
        <end position="85"/>
    </location>
</feature>
<proteinExistence type="predicted"/>
<evidence type="ECO:0000259" key="1">
    <source>
        <dbReference type="Pfam" id="PF10785"/>
    </source>
</evidence>
<dbReference type="PANTHER" id="PTHR34062">
    <property type="entry name" value="OXIDOREDUCTASE 21 KDA SUBUNIT, PUTATIVE (AFU_ORTHOLOGUE AFUA_4G04750)-RELATED"/>
    <property type="match status" value="1"/>
</dbReference>
<name>A0A4Y7TS26_COPMI</name>